<dbReference type="InterPro" id="IPR017438">
    <property type="entry name" value="ATP-NAD_kinase_N"/>
</dbReference>
<dbReference type="GO" id="GO:0016020">
    <property type="term" value="C:membrane"/>
    <property type="evidence" value="ECO:0007669"/>
    <property type="project" value="TreeGrafter"/>
</dbReference>
<evidence type="ECO:0000259" key="1">
    <source>
        <dbReference type="PROSITE" id="PS50146"/>
    </source>
</evidence>
<dbReference type="GO" id="GO:0047620">
    <property type="term" value="F:acylglycerol kinase activity"/>
    <property type="evidence" value="ECO:0007669"/>
    <property type="project" value="TreeGrafter"/>
</dbReference>
<dbReference type="WBParaSite" id="Gr19_v10_g7625.t1">
    <property type="protein sequence ID" value="Gr19_v10_g7625.t1"/>
    <property type="gene ID" value="Gr19_v10_g7625"/>
</dbReference>
<dbReference type="InterPro" id="IPR050187">
    <property type="entry name" value="Lipid_Phosphate_FormReg"/>
</dbReference>
<dbReference type="GO" id="GO:0005739">
    <property type="term" value="C:mitochondrion"/>
    <property type="evidence" value="ECO:0007669"/>
    <property type="project" value="TreeGrafter"/>
</dbReference>
<protein>
    <submittedName>
        <fullName evidence="3">DAGKc domain-containing protein</fullName>
    </submittedName>
</protein>
<dbReference type="AlphaFoldDB" id="A0A914I5Y9"/>
<dbReference type="Pfam" id="PF00781">
    <property type="entry name" value="DAGK_cat"/>
    <property type="match status" value="1"/>
</dbReference>
<dbReference type="PANTHER" id="PTHR12358:SF31">
    <property type="entry name" value="ACYLGLYCEROL KINASE, MITOCHONDRIAL"/>
    <property type="match status" value="1"/>
</dbReference>
<reference evidence="3" key="1">
    <citation type="submission" date="2022-11" db="UniProtKB">
        <authorList>
            <consortium name="WormBaseParasite"/>
        </authorList>
    </citation>
    <scope>IDENTIFICATION</scope>
</reference>
<accession>A0A914I5Y9</accession>
<dbReference type="InterPro" id="IPR016064">
    <property type="entry name" value="NAD/diacylglycerol_kinase_sf"/>
</dbReference>
<dbReference type="GO" id="GO:0046512">
    <property type="term" value="P:sphingosine biosynthetic process"/>
    <property type="evidence" value="ECO:0007669"/>
    <property type="project" value="TreeGrafter"/>
</dbReference>
<dbReference type="PROSITE" id="PS50146">
    <property type="entry name" value="DAGK"/>
    <property type="match status" value="1"/>
</dbReference>
<feature type="domain" description="DAGKc" evidence="1">
    <location>
        <begin position="60"/>
        <end position="154"/>
    </location>
</feature>
<organism evidence="2 3">
    <name type="scientific">Globodera rostochiensis</name>
    <name type="common">Golden nematode worm</name>
    <name type="synonym">Heterodera rostochiensis</name>
    <dbReference type="NCBI Taxonomy" id="31243"/>
    <lineage>
        <taxon>Eukaryota</taxon>
        <taxon>Metazoa</taxon>
        <taxon>Ecdysozoa</taxon>
        <taxon>Nematoda</taxon>
        <taxon>Chromadorea</taxon>
        <taxon>Rhabditida</taxon>
        <taxon>Tylenchina</taxon>
        <taxon>Tylenchomorpha</taxon>
        <taxon>Tylenchoidea</taxon>
        <taxon>Heteroderidae</taxon>
        <taxon>Heteroderinae</taxon>
        <taxon>Globodera</taxon>
    </lineage>
</organism>
<dbReference type="PANTHER" id="PTHR12358">
    <property type="entry name" value="SPHINGOSINE KINASE"/>
    <property type="match status" value="1"/>
</dbReference>
<name>A0A914I5Y9_GLORO</name>
<dbReference type="GO" id="GO:0046513">
    <property type="term" value="P:ceramide biosynthetic process"/>
    <property type="evidence" value="ECO:0007669"/>
    <property type="project" value="TreeGrafter"/>
</dbReference>
<evidence type="ECO:0000313" key="2">
    <source>
        <dbReference type="Proteomes" id="UP000887572"/>
    </source>
</evidence>
<dbReference type="InterPro" id="IPR001206">
    <property type="entry name" value="Diacylglycerol_kinase_cat_dom"/>
</dbReference>
<sequence length="480" mass="53946">MVVFRVAKTLWTHKKKSAFAITVAAYGANAVNARLRDDQTRRFYANKALQYGLATIEPIQRLRRVTVLINREAGGRRAADRFKRNALPLLNLAGLEVNIVEVSSAAEMESLCRVLDTAEADCVYLVGGDGTLSRALTGLCQNDAPLPVGLFPGGLNNKAFRRIFRSANQNEGLTDAKGENSVRLFCESAMALIEGENRRVFPVKCTITKETENESSEHQTADANTPVTFWLLSDLNAGWFEHCEQRAPKLWWWGPLRHRFVYFWEFLKRRPTPLELQIVYEEFCPGCNRCIVPTKRNNSATFWSLLARLLWPSYADDTKSKTSADFTMVENPKCGQTHEASASGADVRVNVAQTKNGNKLRLQVGGREGLGRWGAMRFGWNFAEGSSETDQQQQEVNTDDDKFYGLDIEADRIGLRFTHIPEFIQKLSLAGDWGDFEQYSSKQITMETTKVMSNGQSAPPLHFYVSKLQAEPALPFSPPQ</sequence>
<dbReference type="Proteomes" id="UP000887572">
    <property type="component" value="Unplaced"/>
</dbReference>
<dbReference type="SUPFAM" id="SSF111331">
    <property type="entry name" value="NAD kinase/diacylglycerol kinase-like"/>
    <property type="match status" value="1"/>
</dbReference>
<evidence type="ECO:0000313" key="3">
    <source>
        <dbReference type="WBParaSite" id="Gr19_v10_g7625.t1"/>
    </source>
</evidence>
<dbReference type="Gene3D" id="3.40.50.10330">
    <property type="entry name" value="Probable inorganic polyphosphate/atp-NAD kinase, domain 1"/>
    <property type="match status" value="1"/>
</dbReference>
<keyword evidence="2" id="KW-1185">Reference proteome</keyword>
<dbReference type="GO" id="GO:0001729">
    <property type="term" value="F:ceramide kinase activity"/>
    <property type="evidence" value="ECO:0007669"/>
    <property type="project" value="TreeGrafter"/>
</dbReference>
<proteinExistence type="predicted"/>
<dbReference type="GO" id="GO:0004143">
    <property type="term" value="F:ATP-dependent diacylglycerol kinase activity"/>
    <property type="evidence" value="ECO:0007669"/>
    <property type="project" value="TreeGrafter"/>
</dbReference>